<dbReference type="RefSeq" id="WP_070402252.1">
    <property type="nucleotide sequence ID" value="NZ_BJVW01000002.1"/>
</dbReference>
<dbReference type="AlphaFoldDB" id="A0A1D8US85"/>
<reference evidence="1 2" key="1">
    <citation type="journal article" date="2016" name="Microb. Cell Fact.">
        <title>Dissection of exopolysaccharide biosynthesis in Kozakia baliensis.</title>
        <authorList>
            <person name="Brandt J.U."/>
            <person name="Jakob F."/>
            <person name="Behr J."/>
            <person name="Geissler A.J."/>
            <person name="Vogel R.F."/>
        </authorList>
    </citation>
    <scope>NUCLEOTIDE SEQUENCE [LARGE SCALE GENOMIC DNA]</scope>
    <source>
        <strain evidence="1 2">DSM 14400</strain>
    </source>
</reference>
<dbReference type="KEGG" id="kba:A0U89_04460"/>
<dbReference type="Proteomes" id="UP000179145">
    <property type="component" value="Chromosome"/>
</dbReference>
<dbReference type="CDD" id="cd07067">
    <property type="entry name" value="HP_PGM_like"/>
    <property type="match status" value="1"/>
</dbReference>
<evidence type="ECO:0000313" key="1">
    <source>
        <dbReference type="EMBL" id="AOX16498.1"/>
    </source>
</evidence>
<evidence type="ECO:0000313" key="2">
    <source>
        <dbReference type="Proteomes" id="UP000179145"/>
    </source>
</evidence>
<accession>A0A1D8US85</accession>
<dbReference type="PANTHER" id="PTHR47623">
    <property type="entry name" value="OS09G0287300 PROTEIN"/>
    <property type="match status" value="1"/>
</dbReference>
<sequence length="170" mass="18447">MKTHSLILLRHAEAVPHGTMARDFDRPLTALGKEQAAAAGQALIEAGLNLENALVWCSSAQRTRQTAELALGKFPQATIQYVDALYDIDMSGLLEMLRETPDTTKTLVIVGHNPTIAETCHELAGDNLDAPQFSSLTQGYPPATATGYHIESDWTGLKTDTAELVYLKIV</sequence>
<dbReference type="SUPFAM" id="SSF53254">
    <property type="entry name" value="Phosphoglycerate mutase-like"/>
    <property type="match status" value="1"/>
</dbReference>
<dbReference type="PANTHER" id="PTHR47623:SF1">
    <property type="entry name" value="OS09G0287300 PROTEIN"/>
    <property type="match status" value="1"/>
</dbReference>
<name>A0A1D8US85_9PROT</name>
<organism evidence="1 2">
    <name type="scientific">Kozakia baliensis</name>
    <dbReference type="NCBI Taxonomy" id="153496"/>
    <lineage>
        <taxon>Bacteria</taxon>
        <taxon>Pseudomonadati</taxon>
        <taxon>Pseudomonadota</taxon>
        <taxon>Alphaproteobacteria</taxon>
        <taxon>Acetobacterales</taxon>
        <taxon>Acetobacteraceae</taxon>
        <taxon>Kozakia</taxon>
    </lineage>
</organism>
<dbReference type="OrthoDB" id="9810154at2"/>
<protein>
    <submittedName>
        <fullName evidence="1">Uncharacterized protein</fullName>
    </submittedName>
</protein>
<dbReference type="eggNOG" id="COG2062">
    <property type="taxonomic scope" value="Bacteria"/>
</dbReference>
<gene>
    <name evidence="1" type="ORF">A0U89_04460</name>
</gene>
<dbReference type="EMBL" id="CP014674">
    <property type="protein sequence ID" value="AOX16498.1"/>
    <property type="molecule type" value="Genomic_DNA"/>
</dbReference>
<keyword evidence="2" id="KW-1185">Reference proteome</keyword>
<proteinExistence type="predicted"/>
<dbReference type="InterPro" id="IPR029033">
    <property type="entry name" value="His_PPase_superfam"/>
</dbReference>
<dbReference type="Gene3D" id="3.40.50.1240">
    <property type="entry name" value="Phosphoglycerate mutase-like"/>
    <property type="match status" value="1"/>
</dbReference>
<dbReference type="SMART" id="SM00855">
    <property type="entry name" value="PGAM"/>
    <property type="match status" value="1"/>
</dbReference>
<dbReference type="InterPro" id="IPR013078">
    <property type="entry name" value="His_Pase_superF_clade-1"/>
</dbReference>
<dbReference type="Pfam" id="PF00300">
    <property type="entry name" value="His_Phos_1"/>
    <property type="match status" value="1"/>
</dbReference>
<dbReference type="STRING" id="153496.A0U89_04460"/>